<gene>
    <name evidence="1" type="ORF">CCMSSC00406_0007502</name>
</gene>
<accession>A0ACB7J6L7</accession>
<comment type="caution">
    <text evidence="1">The sequence shown here is derived from an EMBL/GenBank/DDBJ whole genome shotgun (WGS) entry which is preliminary data.</text>
</comment>
<dbReference type="EMBL" id="WQMT02000002">
    <property type="protein sequence ID" value="KAG9225645.1"/>
    <property type="molecule type" value="Genomic_DNA"/>
</dbReference>
<evidence type="ECO:0000313" key="2">
    <source>
        <dbReference type="Proteomes" id="UP000824881"/>
    </source>
</evidence>
<reference evidence="1 2" key="1">
    <citation type="journal article" date="2021" name="Appl. Environ. Microbiol.">
        <title>Genetic linkage and physical mapping for an oyster mushroom Pleurotus cornucopiae and QTL analysis for the trait cap color.</title>
        <authorList>
            <person name="Zhang Y."/>
            <person name="Gao W."/>
            <person name="Sonnenberg A."/>
            <person name="Chen Q."/>
            <person name="Zhang J."/>
            <person name="Huang C."/>
        </authorList>
    </citation>
    <scope>NUCLEOTIDE SEQUENCE [LARGE SCALE GENOMIC DNA]</scope>
    <source>
        <strain evidence="1">CCMSSC00406</strain>
    </source>
</reference>
<name>A0ACB7J6L7_PLECO</name>
<evidence type="ECO:0000313" key="1">
    <source>
        <dbReference type="EMBL" id="KAG9225645.1"/>
    </source>
</evidence>
<protein>
    <submittedName>
        <fullName evidence="1">Uncharacterized protein</fullName>
    </submittedName>
</protein>
<keyword evidence="2" id="KW-1185">Reference proteome</keyword>
<proteinExistence type="predicted"/>
<dbReference type="Proteomes" id="UP000824881">
    <property type="component" value="Unassembled WGS sequence"/>
</dbReference>
<organism evidence="1 2">
    <name type="scientific">Pleurotus cornucopiae</name>
    <name type="common">Cornucopia mushroom</name>
    <dbReference type="NCBI Taxonomy" id="5321"/>
    <lineage>
        <taxon>Eukaryota</taxon>
        <taxon>Fungi</taxon>
        <taxon>Dikarya</taxon>
        <taxon>Basidiomycota</taxon>
        <taxon>Agaricomycotina</taxon>
        <taxon>Agaricomycetes</taxon>
        <taxon>Agaricomycetidae</taxon>
        <taxon>Agaricales</taxon>
        <taxon>Pleurotineae</taxon>
        <taxon>Pleurotaceae</taxon>
        <taxon>Pleurotus</taxon>
    </lineage>
</organism>
<sequence>MANPPFTHIIDDSDLQIQYSVGWRSGGRNDEFNTTTTLTSTANASFTLNFVGTSISVFGTVDGHNNSTYEIDGGGPWSFSKDTKGQRIPRILFYESPTLPLQTHKLVGTNINKKIILDYLAITSPPTPENIFSSSATPDVPSAVTGSFTGPCEAHSCVPKDNTTSATNRNFIIVGCTLAAVAFVGLLWVIWYIWRGGREAQGSDAMGGVRPYDVDWSSADTPGKRSR</sequence>